<evidence type="ECO:0000313" key="2">
    <source>
        <dbReference type="EMBL" id="OZI49979.1"/>
    </source>
</evidence>
<keyword evidence="3" id="KW-1185">Reference proteome</keyword>
<gene>
    <name evidence="2" type="ORF">CAL20_24780</name>
</gene>
<evidence type="ECO:0000259" key="1">
    <source>
        <dbReference type="Pfam" id="PF01243"/>
    </source>
</evidence>
<evidence type="ECO:0000313" key="3">
    <source>
        <dbReference type="Proteomes" id="UP000216885"/>
    </source>
</evidence>
<dbReference type="EMBL" id="NEVQ01000023">
    <property type="protein sequence ID" value="OZI49979.1"/>
    <property type="molecule type" value="Genomic_DNA"/>
</dbReference>
<dbReference type="NCBIfam" id="TIGR04025">
    <property type="entry name" value="PPOX_FMN_DR2398"/>
    <property type="match status" value="1"/>
</dbReference>
<dbReference type="PANTHER" id="PTHR42815:SF2">
    <property type="entry name" value="FAD-BINDING, PUTATIVE (AFU_ORTHOLOGUE AFUA_6G07600)-RELATED"/>
    <property type="match status" value="1"/>
</dbReference>
<accession>A0A261TK46</accession>
<dbReference type="PANTHER" id="PTHR42815">
    <property type="entry name" value="FAD-BINDING, PUTATIVE (AFU_ORTHOLOGUE AFUA_6G07600)-RELATED"/>
    <property type="match status" value="1"/>
</dbReference>
<dbReference type="SUPFAM" id="SSF50475">
    <property type="entry name" value="FMN-binding split barrel"/>
    <property type="match status" value="1"/>
</dbReference>
<reference evidence="2 3" key="1">
    <citation type="submission" date="2017-05" db="EMBL/GenBank/DDBJ databases">
        <title>Complete and WGS of Bordetella genogroups.</title>
        <authorList>
            <person name="Spilker T."/>
            <person name="LiPuma J."/>
        </authorList>
    </citation>
    <scope>NUCLEOTIDE SEQUENCE [LARGE SCALE GENOMIC DNA]</scope>
    <source>
        <strain evidence="2 3">AU9919</strain>
    </source>
</reference>
<dbReference type="InterPro" id="IPR011576">
    <property type="entry name" value="Pyridox_Oxase_N"/>
</dbReference>
<dbReference type="InterPro" id="IPR024029">
    <property type="entry name" value="Pyridox_Oxase_FMN-dep"/>
</dbReference>
<comment type="caution">
    <text evidence="2">The sequence shown here is derived from an EMBL/GenBank/DDBJ whole genome shotgun (WGS) entry which is preliminary data.</text>
</comment>
<name>A0A261TK46_9BORD</name>
<sequence length="208" mass="22885">MELNDDYRITDLNALQTLYGQPAGASIIKEVDHVHPHYRAFIEAAPFAILATSGPDGLDASPRGDPAGFVTVADDKTLLIPDRRGNNRIDSLRNILADPRVALLFLIPGVGETLRVNGRASISTDPELLARFSMNDKPPRSVLVIHVETVFFQCSRAILRSELWDAAKQVDRSSLPSVGRMLADISAGTFDGVTYDRELPERVRSTLY</sequence>
<dbReference type="AlphaFoldDB" id="A0A261TK46"/>
<dbReference type="InterPro" id="IPR012349">
    <property type="entry name" value="Split_barrel_FMN-bd"/>
</dbReference>
<dbReference type="Pfam" id="PF01243">
    <property type="entry name" value="PNPOx_N"/>
    <property type="match status" value="1"/>
</dbReference>
<feature type="domain" description="Pyridoxamine 5'-phosphate oxidase N-terminal" evidence="1">
    <location>
        <begin position="35"/>
        <end position="154"/>
    </location>
</feature>
<dbReference type="Gene3D" id="2.30.110.10">
    <property type="entry name" value="Electron Transport, Fmn-binding Protein, Chain A"/>
    <property type="match status" value="1"/>
</dbReference>
<organism evidence="2 3">
    <name type="scientific">Bordetella genomosp. 4</name>
    <dbReference type="NCBI Taxonomy" id="463044"/>
    <lineage>
        <taxon>Bacteria</taxon>
        <taxon>Pseudomonadati</taxon>
        <taxon>Pseudomonadota</taxon>
        <taxon>Betaproteobacteria</taxon>
        <taxon>Burkholderiales</taxon>
        <taxon>Alcaligenaceae</taxon>
        <taxon>Bordetella</taxon>
    </lineage>
</organism>
<dbReference type="RefSeq" id="WP_094839329.1">
    <property type="nucleotide sequence ID" value="NZ_NEVQ01000023.1"/>
</dbReference>
<proteinExistence type="predicted"/>
<protein>
    <submittedName>
        <fullName evidence="2">Flavin-nucleotide-binding protein</fullName>
    </submittedName>
</protein>
<dbReference type="Proteomes" id="UP000216885">
    <property type="component" value="Unassembled WGS sequence"/>
</dbReference>